<feature type="transmembrane region" description="Helical" evidence="1">
    <location>
        <begin position="72"/>
        <end position="91"/>
    </location>
</feature>
<dbReference type="InterPro" id="IPR013099">
    <property type="entry name" value="K_chnl_dom"/>
</dbReference>
<feature type="transmembrane region" description="Helical" evidence="1">
    <location>
        <begin position="103"/>
        <end position="124"/>
    </location>
</feature>
<evidence type="ECO:0000256" key="1">
    <source>
        <dbReference type="SAM" id="Phobius"/>
    </source>
</evidence>
<keyword evidence="1" id="KW-0472">Membrane</keyword>
<reference evidence="3 4" key="1">
    <citation type="journal article" date="2007" name="J. Bacteriol.">
        <title>Whole-genome analysis of the methyl tert-butyl ether-degrading beta-proteobacterium Methylibium petroleiphilum PM1.</title>
        <authorList>
            <person name="Kane S.R."/>
            <person name="Chakicherla A.Y."/>
            <person name="Chain P.S.G."/>
            <person name="Schmidt R."/>
            <person name="Shin M.W."/>
            <person name="Legler T.C."/>
            <person name="Scow K.M."/>
            <person name="Larimer F.W."/>
            <person name="Lucas S.M."/>
            <person name="Richardson P.M."/>
            <person name="Hristova K.R."/>
        </authorList>
    </citation>
    <scope>NUCLEOTIDE SEQUENCE [LARGE SCALE GENOMIC DNA]</scope>
    <source>
        <strain evidence="4">ATCC BAA-1232 / LMG 22953 / PM1</strain>
    </source>
</reference>
<gene>
    <name evidence="3" type="ordered locus">Mpe_A3734</name>
</gene>
<accession>A2SM98</accession>
<feature type="transmembrane region" description="Helical" evidence="1">
    <location>
        <begin position="46"/>
        <end position="65"/>
    </location>
</feature>
<dbReference type="AlphaFoldDB" id="A2SM98"/>
<protein>
    <recommendedName>
        <fullName evidence="2">Potassium channel domain-containing protein</fullName>
    </recommendedName>
</protein>
<proteinExistence type="predicted"/>
<evidence type="ECO:0000313" key="3">
    <source>
        <dbReference type="EMBL" id="ABM96687.1"/>
    </source>
</evidence>
<keyword evidence="1" id="KW-1133">Transmembrane helix</keyword>
<dbReference type="Gene3D" id="1.10.287.70">
    <property type="match status" value="1"/>
</dbReference>
<dbReference type="SUPFAM" id="SSF81324">
    <property type="entry name" value="Voltage-gated potassium channels"/>
    <property type="match status" value="1"/>
</dbReference>
<feature type="transmembrane region" description="Helical" evidence="1">
    <location>
        <begin position="21"/>
        <end position="40"/>
    </location>
</feature>
<dbReference type="Pfam" id="PF07885">
    <property type="entry name" value="Ion_trans_2"/>
    <property type="match status" value="1"/>
</dbReference>
<evidence type="ECO:0000313" key="4">
    <source>
        <dbReference type="Proteomes" id="UP000000366"/>
    </source>
</evidence>
<feature type="transmembrane region" description="Helical" evidence="1">
    <location>
        <begin position="170"/>
        <end position="191"/>
    </location>
</feature>
<evidence type="ECO:0000259" key="2">
    <source>
        <dbReference type="Pfam" id="PF07885"/>
    </source>
</evidence>
<feature type="domain" description="Potassium channel" evidence="2">
    <location>
        <begin position="178"/>
        <end position="225"/>
    </location>
</feature>
<organism evidence="3 4">
    <name type="scientific">Methylibium petroleiphilum (strain ATCC BAA-1232 / LMG 22953 / PM1)</name>
    <dbReference type="NCBI Taxonomy" id="420662"/>
    <lineage>
        <taxon>Bacteria</taxon>
        <taxon>Pseudomonadati</taxon>
        <taxon>Pseudomonadota</taxon>
        <taxon>Betaproteobacteria</taxon>
        <taxon>Burkholderiales</taxon>
        <taxon>Sphaerotilaceae</taxon>
        <taxon>Methylibium</taxon>
    </lineage>
</organism>
<dbReference type="KEGG" id="mpt:Mpe_A3734"/>
<feature type="transmembrane region" description="Helical" evidence="1">
    <location>
        <begin position="131"/>
        <end position="150"/>
    </location>
</feature>
<dbReference type="Proteomes" id="UP000000366">
    <property type="component" value="Chromosome"/>
</dbReference>
<name>A2SM98_METPP</name>
<dbReference type="EMBL" id="CP000555">
    <property type="protein sequence ID" value="ABM96687.1"/>
    <property type="molecule type" value="Genomic_DNA"/>
</dbReference>
<keyword evidence="1" id="KW-0812">Transmembrane</keyword>
<feature type="transmembrane region" description="Helical" evidence="1">
    <location>
        <begin position="203"/>
        <end position="227"/>
    </location>
</feature>
<dbReference type="STRING" id="420662.Mpe_A3734"/>
<dbReference type="RefSeq" id="WP_011831307.1">
    <property type="nucleotide sequence ID" value="NC_008825.1"/>
</dbReference>
<sequence length="235" mass="25607">MLPIVQRVFRRLTRQAVTDRSLSVLTLLLLAEVVLLPPLVEVGWLNRHLADAGFLAMLALGVWMLSDHTLAGRWFVATAFGSLVIRVANLWLPDSELRGADALFAMVNLVVLGWLTLAYTLAAGRINVHRVLGAIAAFLLIGLAFAQAHRLVAIYAGDGAYFMFGQPVDYAALVARLNYFSFVTLTSLGYGDITPVHAAARSLAILQVLIGVLYPVALLGWLVSLFAHQNQQPPH</sequence>
<keyword evidence="4" id="KW-1185">Reference proteome</keyword>
<dbReference type="HOGENOM" id="CLU_089632_1_0_4"/>